<feature type="transmembrane region" description="Helical" evidence="1">
    <location>
        <begin position="6"/>
        <end position="28"/>
    </location>
</feature>
<organism evidence="2 3">
    <name type="scientific">Macrolepiota fuliginosa MF-IS2</name>
    <dbReference type="NCBI Taxonomy" id="1400762"/>
    <lineage>
        <taxon>Eukaryota</taxon>
        <taxon>Fungi</taxon>
        <taxon>Dikarya</taxon>
        <taxon>Basidiomycota</taxon>
        <taxon>Agaricomycotina</taxon>
        <taxon>Agaricomycetes</taxon>
        <taxon>Agaricomycetidae</taxon>
        <taxon>Agaricales</taxon>
        <taxon>Agaricineae</taxon>
        <taxon>Agaricaceae</taxon>
        <taxon>Macrolepiota</taxon>
    </lineage>
</organism>
<proteinExistence type="predicted"/>
<feature type="transmembrane region" description="Helical" evidence="1">
    <location>
        <begin position="49"/>
        <end position="70"/>
    </location>
</feature>
<sequence length="157" mass="17058">MTAGIGVVLMPFWVSTILLNGYVSAALIRRIYRTAKSCKYIMSVGRLHFFIRVVSESGVLYFSITFAHFLSRFGTSKFATNIISVLNAPVIGIAFNWFLIRVAINKAIEAAKEAYRDQQKGISTIRFNGPPADGALSDDACAETGVIISTVVVSAGE</sequence>
<evidence type="ECO:0000313" key="3">
    <source>
        <dbReference type="Proteomes" id="UP000807342"/>
    </source>
</evidence>
<gene>
    <name evidence="2" type="ORF">P691DRAFT_761480</name>
</gene>
<reference evidence="2" key="1">
    <citation type="submission" date="2020-11" db="EMBL/GenBank/DDBJ databases">
        <authorList>
            <consortium name="DOE Joint Genome Institute"/>
            <person name="Ahrendt S."/>
            <person name="Riley R."/>
            <person name="Andreopoulos W."/>
            <person name="Labutti K."/>
            <person name="Pangilinan J."/>
            <person name="Ruiz-Duenas F.J."/>
            <person name="Barrasa J.M."/>
            <person name="Sanchez-Garcia M."/>
            <person name="Camarero S."/>
            <person name="Miyauchi S."/>
            <person name="Serrano A."/>
            <person name="Linde D."/>
            <person name="Babiker R."/>
            <person name="Drula E."/>
            <person name="Ayuso-Fernandez I."/>
            <person name="Pacheco R."/>
            <person name="Padilla G."/>
            <person name="Ferreira P."/>
            <person name="Barriuso J."/>
            <person name="Kellner H."/>
            <person name="Castanera R."/>
            <person name="Alfaro M."/>
            <person name="Ramirez L."/>
            <person name="Pisabarro A.G."/>
            <person name="Kuo A."/>
            <person name="Tritt A."/>
            <person name="Lipzen A."/>
            <person name="He G."/>
            <person name="Yan M."/>
            <person name="Ng V."/>
            <person name="Cullen D."/>
            <person name="Martin F."/>
            <person name="Rosso M.-N."/>
            <person name="Henrissat B."/>
            <person name="Hibbett D."/>
            <person name="Martinez A.T."/>
            <person name="Grigoriev I.V."/>
        </authorList>
    </citation>
    <scope>NUCLEOTIDE SEQUENCE</scope>
    <source>
        <strain evidence="2">MF-IS2</strain>
    </source>
</reference>
<keyword evidence="1" id="KW-0812">Transmembrane</keyword>
<name>A0A9P5X8T3_9AGAR</name>
<keyword evidence="1" id="KW-1133">Transmembrane helix</keyword>
<keyword evidence="3" id="KW-1185">Reference proteome</keyword>
<evidence type="ECO:0000313" key="2">
    <source>
        <dbReference type="EMBL" id="KAF9446593.1"/>
    </source>
</evidence>
<protein>
    <submittedName>
        <fullName evidence="2">Uncharacterized protein</fullName>
    </submittedName>
</protein>
<evidence type="ECO:0000256" key="1">
    <source>
        <dbReference type="SAM" id="Phobius"/>
    </source>
</evidence>
<keyword evidence="1" id="KW-0472">Membrane</keyword>
<dbReference type="Proteomes" id="UP000807342">
    <property type="component" value="Unassembled WGS sequence"/>
</dbReference>
<dbReference type="OrthoDB" id="3021865at2759"/>
<dbReference type="AlphaFoldDB" id="A0A9P5X8T3"/>
<accession>A0A9P5X8T3</accession>
<feature type="transmembrane region" description="Helical" evidence="1">
    <location>
        <begin position="82"/>
        <end position="104"/>
    </location>
</feature>
<comment type="caution">
    <text evidence="2">The sequence shown here is derived from an EMBL/GenBank/DDBJ whole genome shotgun (WGS) entry which is preliminary data.</text>
</comment>
<dbReference type="EMBL" id="MU151237">
    <property type="protein sequence ID" value="KAF9446593.1"/>
    <property type="molecule type" value="Genomic_DNA"/>
</dbReference>